<keyword evidence="5" id="KW-0653">Protein transport</keyword>
<dbReference type="SMART" id="SM01102">
    <property type="entry name" value="CRM1_C"/>
    <property type="match status" value="1"/>
</dbReference>
<dbReference type="Gene3D" id="1.25.10.10">
    <property type="entry name" value="Leucine-rich Repeat Variant"/>
    <property type="match status" value="1"/>
</dbReference>
<dbReference type="Pfam" id="PF08389">
    <property type="entry name" value="Xpo1"/>
    <property type="match status" value="1"/>
</dbReference>
<dbReference type="InterPro" id="IPR011989">
    <property type="entry name" value="ARM-like"/>
</dbReference>
<evidence type="ECO:0000256" key="6">
    <source>
        <dbReference type="ARBA" id="ARBA00023242"/>
    </source>
</evidence>
<dbReference type="GO" id="GO:0005737">
    <property type="term" value="C:cytoplasm"/>
    <property type="evidence" value="ECO:0007669"/>
    <property type="project" value="TreeGrafter"/>
</dbReference>
<gene>
    <name evidence="10" type="ORF">HZH66_005610</name>
</gene>
<name>A0A834KAN8_VESVU</name>
<evidence type="ECO:0000256" key="4">
    <source>
        <dbReference type="ARBA" id="ARBA00022816"/>
    </source>
</evidence>
<keyword evidence="3" id="KW-0813">Transport</keyword>
<accession>A0A834KAN8</accession>
<dbReference type="Pfam" id="PF18787">
    <property type="entry name" value="CRM1_repeat_3"/>
    <property type="match status" value="1"/>
</dbReference>
<dbReference type="GO" id="GO:0005634">
    <property type="term" value="C:nucleus"/>
    <property type="evidence" value="ECO:0007669"/>
    <property type="project" value="UniProtKB-SubCell"/>
</dbReference>
<dbReference type="GO" id="GO:0051028">
    <property type="term" value="P:mRNA transport"/>
    <property type="evidence" value="ECO:0007669"/>
    <property type="project" value="UniProtKB-KW"/>
</dbReference>
<dbReference type="InterPro" id="IPR001494">
    <property type="entry name" value="Importin-beta_N"/>
</dbReference>
<evidence type="ECO:0000313" key="11">
    <source>
        <dbReference type="Proteomes" id="UP000614350"/>
    </source>
</evidence>
<dbReference type="InterPro" id="IPR041235">
    <property type="entry name" value="Exp1_repeat_2"/>
</dbReference>
<dbReference type="InterPro" id="IPR013598">
    <property type="entry name" value="Exportin-1/Importin-b-like"/>
</dbReference>
<dbReference type="SUPFAM" id="SSF48371">
    <property type="entry name" value="ARM repeat"/>
    <property type="match status" value="2"/>
</dbReference>
<dbReference type="FunFam" id="1.25.10.10:FF:001255">
    <property type="entry name" value="Exportin 1"/>
    <property type="match status" value="1"/>
</dbReference>
<feature type="domain" description="Importin N-terminal" evidence="9">
    <location>
        <begin position="41"/>
        <end position="112"/>
    </location>
</feature>
<evidence type="ECO:0000256" key="5">
    <source>
        <dbReference type="ARBA" id="ARBA00022927"/>
    </source>
</evidence>
<dbReference type="PANTHER" id="PTHR11223">
    <property type="entry name" value="EXPORTIN 1/5"/>
    <property type="match status" value="1"/>
</dbReference>
<comment type="caution">
    <text evidence="10">The sequence shown here is derived from an EMBL/GenBank/DDBJ whole genome shotgun (WGS) entry which is preliminary data.</text>
</comment>
<protein>
    <recommendedName>
        <fullName evidence="7">Exportin-1</fullName>
    </recommendedName>
</protein>
<proteinExistence type="inferred from homology"/>
<dbReference type="GO" id="GO:0006611">
    <property type="term" value="P:protein export from nucleus"/>
    <property type="evidence" value="ECO:0007669"/>
    <property type="project" value="InterPro"/>
</dbReference>
<evidence type="ECO:0000259" key="9">
    <source>
        <dbReference type="PROSITE" id="PS50166"/>
    </source>
</evidence>
<organism evidence="10 11">
    <name type="scientific">Vespula vulgaris</name>
    <name type="common">Yellow jacket</name>
    <name type="synonym">Wasp</name>
    <dbReference type="NCBI Taxonomy" id="7454"/>
    <lineage>
        <taxon>Eukaryota</taxon>
        <taxon>Metazoa</taxon>
        <taxon>Ecdysozoa</taxon>
        <taxon>Arthropoda</taxon>
        <taxon>Hexapoda</taxon>
        <taxon>Insecta</taxon>
        <taxon>Pterygota</taxon>
        <taxon>Neoptera</taxon>
        <taxon>Endopterygota</taxon>
        <taxon>Hymenoptera</taxon>
        <taxon>Apocrita</taxon>
        <taxon>Aculeata</taxon>
        <taxon>Vespoidea</taxon>
        <taxon>Vespidae</taxon>
        <taxon>Vespinae</taxon>
        <taxon>Vespula</taxon>
    </lineage>
</organism>
<evidence type="ECO:0000256" key="2">
    <source>
        <dbReference type="ARBA" id="ARBA00009466"/>
    </source>
</evidence>
<dbReference type="Pfam" id="PF08767">
    <property type="entry name" value="CRM1_C"/>
    <property type="match status" value="1"/>
</dbReference>
<dbReference type="GO" id="GO:0031267">
    <property type="term" value="F:small GTPase binding"/>
    <property type="evidence" value="ECO:0007669"/>
    <property type="project" value="InterPro"/>
</dbReference>
<dbReference type="InterPro" id="IPR045065">
    <property type="entry name" value="XPO1/5"/>
</dbReference>
<evidence type="ECO:0000256" key="7">
    <source>
        <dbReference type="ARBA" id="ARBA00073514"/>
    </source>
</evidence>
<feature type="region of interest" description="Disordered" evidence="8">
    <location>
        <begin position="1043"/>
        <end position="1067"/>
    </location>
</feature>
<dbReference type="AlphaFoldDB" id="A0A834KAN8"/>
<sequence length="1067" mass="123109">MATLAEQASKLLDFNQKLDITLLDNIVGCMYTGIGEQQRVAQEVLTTLKEHPNAWTRVDTILEYSQVILIMNQQTKYYALQILEQVIKTRWKVLPRNQCEGIKKYIVGLIIKTSSDPETMDTSKVYLNKLNMILVQVLKREWPKNWESFISDIVGASKTNESLCQNNMAILKLLSEEVFDFSSGQMTQTKAKHLKDTMCSEFSQIFQLCQFVMDNSQNVPLVAVTLETLLRFLNWIPLGYIFETKLITTLIFKFLNVPIFRNITLNCLTEIAAVTVTSYDDMFVALFINTMQQLEQMLPLETNIREAYAVGQNQEQNFIQNLAMFLCTFLKEHGQLIEKKQLNETLLKALHYLVLISEVEEVEIFKICLEYWNGLLADLYKDHPFVAPSPLFMSKSMTISHRRVFYCPVLTKVRYIMISRMAKPEEVLVVENEHGEVVREFMKDTDSINLYKNMRETLVYLTHLDYVDTERVMTEKLQNQVNGSEWSWKNLNTLCWAIGSISGAMHEEDEKRFLVTVIKDLLGLCEQKKGKDNKAIIASNIMYVVGQYPRFLRAHWKFLKTVVNKLFEFMHETHDGVQDMACDTFIKIALKCRRHFVTTQVGEALPFIEEILSTISSIICDLQTQQVHTFYEAVGYMISAQTDTLVQEQLIEKYMHLPNQVWDDIICQASKNVDVLKDSEAVKQLASILKTNVRACKALGHPYVIQLGRIYLDMLNVYKVMSENISAAIALNGETVMKQPLIKSMRVVKKETLKLISDWVSKSIDPQMVLENFIPPLLDAVLLDYQKTNVHCAREPEVLSAMATIVNKLEAHITSEVPKIFDAVFECTLEMINKDFEEFPEHRTNFFLLLQAVNNHCFPAFLSIPPAQFKLVLDSIIWAFKHTMRNVADTGLQILFQLLRNIEQHEQAAQSFYQTYFTDILQHVFSVVTDTSHTAGLTMHATILAYMFTLVELGRIQVPLGPVPDNTLYVQEFVARLLRTAFQHLTDNQIKITVQGLFNLDQDIPAFKEHLRDFLVQIREYTGEDDSDLYLEERETALRLAQEEKRRQQMAVPGILNPHEMPEEMQD</sequence>
<dbReference type="EMBL" id="JACSEA010000005">
    <property type="protein sequence ID" value="KAF7400426.1"/>
    <property type="molecule type" value="Genomic_DNA"/>
</dbReference>
<dbReference type="PROSITE" id="PS50166">
    <property type="entry name" value="IMPORTIN_B_NT"/>
    <property type="match status" value="1"/>
</dbReference>
<keyword evidence="4" id="KW-0509">mRNA transport</keyword>
<dbReference type="InterPro" id="IPR016024">
    <property type="entry name" value="ARM-type_fold"/>
</dbReference>
<evidence type="ECO:0000313" key="10">
    <source>
        <dbReference type="EMBL" id="KAF7400426.1"/>
    </source>
</evidence>
<dbReference type="GO" id="GO:0000056">
    <property type="term" value="P:ribosomal small subunit export from nucleus"/>
    <property type="evidence" value="ECO:0007669"/>
    <property type="project" value="TreeGrafter"/>
</dbReference>
<dbReference type="InterPro" id="IPR041123">
    <property type="entry name" value="CRM1_repeat"/>
</dbReference>
<dbReference type="Pfam" id="PF18784">
    <property type="entry name" value="CRM1_repeat_2"/>
    <property type="match status" value="1"/>
</dbReference>
<dbReference type="InterPro" id="IPR014877">
    <property type="entry name" value="XPO1_C_dom"/>
</dbReference>
<dbReference type="Proteomes" id="UP000614350">
    <property type="component" value="Unassembled WGS sequence"/>
</dbReference>
<dbReference type="SMART" id="SM00913">
    <property type="entry name" value="IBN_N"/>
    <property type="match status" value="1"/>
</dbReference>
<dbReference type="PANTHER" id="PTHR11223:SF2">
    <property type="entry name" value="EXPORTIN-1"/>
    <property type="match status" value="1"/>
</dbReference>
<evidence type="ECO:0000256" key="1">
    <source>
        <dbReference type="ARBA" id="ARBA00004123"/>
    </source>
</evidence>
<comment type="similarity">
    <text evidence="2">Belongs to the exportin family.</text>
</comment>
<dbReference type="Pfam" id="PF03810">
    <property type="entry name" value="IBN_N"/>
    <property type="match status" value="1"/>
</dbReference>
<dbReference type="InterPro" id="IPR040485">
    <property type="entry name" value="XPO1_repeat_3"/>
</dbReference>
<comment type="subcellular location">
    <subcellularLocation>
        <location evidence="1">Nucleus</location>
    </subcellularLocation>
</comment>
<keyword evidence="6" id="KW-0539">Nucleus</keyword>
<dbReference type="Pfam" id="PF18777">
    <property type="entry name" value="CRM1_repeat"/>
    <property type="match status" value="1"/>
</dbReference>
<dbReference type="GO" id="GO:0000055">
    <property type="term" value="P:ribosomal large subunit export from nucleus"/>
    <property type="evidence" value="ECO:0007669"/>
    <property type="project" value="TreeGrafter"/>
</dbReference>
<evidence type="ECO:0000256" key="3">
    <source>
        <dbReference type="ARBA" id="ARBA00022448"/>
    </source>
</evidence>
<dbReference type="GO" id="GO:0005049">
    <property type="term" value="F:nuclear export signal receptor activity"/>
    <property type="evidence" value="ECO:0007669"/>
    <property type="project" value="InterPro"/>
</dbReference>
<reference evidence="10" key="1">
    <citation type="journal article" date="2020" name="G3 (Bethesda)">
        <title>High-Quality Assemblies for Three Invasive Social Wasps from the &lt;i&gt;Vespula&lt;/i&gt; Genus.</title>
        <authorList>
            <person name="Harrop T.W.R."/>
            <person name="Guhlin J."/>
            <person name="McLaughlin G.M."/>
            <person name="Permina E."/>
            <person name="Stockwell P."/>
            <person name="Gilligan J."/>
            <person name="Le Lec M.F."/>
            <person name="Gruber M.A.M."/>
            <person name="Quinn O."/>
            <person name="Lovegrove M."/>
            <person name="Duncan E.J."/>
            <person name="Remnant E.J."/>
            <person name="Van Eeckhoven J."/>
            <person name="Graham B."/>
            <person name="Knapp R.A."/>
            <person name="Langford K.W."/>
            <person name="Kronenberg Z."/>
            <person name="Press M.O."/>
            <person name="Eacker S.M."/>
            <person name="Wilson-Rankin E.E."/>
            <person name="Purcell J."/>
            <person name="Lester P.J."/>
            <person name="Dearden P.K."/>
        </authorList>
    </citation>
    <scope>NUCLEOTIDE SEQUENCE</scope>
    <source>
        <strain evidence="10">Marl-1</strain>
    </source>
</reference>
<evidence type="ECO:0000256" key="8">
    <source>
        <dbReference type="SAM" id="MobiDB-lite"/>
    </source>
</evidence>
<keyword evidence="11" id="KW-1185">Reference proteome</keyword>